<name>X0WZC9_9ZZZZ</name>
<accession>X0WZC9</accession>
<protein>
    <submittedName>
        <fullName evidence="1">Uncharacterized protein</fullName>
    </submittedName>
</protein>
<dbReference type="EMBL" id="BARS01031434">
    <property type="protein sequence ID" value="GAG18091.1"/>
    <property type="molecule type" value="Genomic_DNA"/>
</dbReference>
<sequence length="39" mass="4309">MKRTASLLAMIAFLLTLSCRISFCQDVDLSGTWEGTTEV</sequence>
<gene>
    <name evidence="1" type="ORF">S01H1_48918</name>
</gene>
<comment type="caution">
    <text evidence="1">The sequence shown here is derived from an EMBL/GenBank/DDBJ whole genome shotgun (WGS) entry which is preliminary data.</text>
</comment>
<evidence type="ECO:0000313" key="1">
    <source>
        <dbReference type="EMBL" id="GAG18091.1"/>
    </source>
</evidence>
<reference evidence="1" key="1">
    <citation type="journal article" date="2014" name="Front. Microbiol.">
        <title>High frequency of phylogenetically diverse reductive dehalogenase-homologous genes in deep subseafloor sedimentary metagenomes.</title>
        <authorList>
            <person name="Kawai M."/>
            <person name="Futagami T."/>
            <person name="Toyoda A."/>
            <person name="Takaki Y."/>
            <person name="Nishi S."/>
            <person name="Hori S."/>
            <person name="Arai W."/>
            <person name="Tsubouchi T."/>
            <person name="Morono Y."/>
            <person name="Uchiyama I."/>
            <person name="Ito T."/>
            <person name="Fujiyama A."/>
            <person name="Inagaki F."/>
            <person name="Takami H."/>
        </authorList>
    </citation>
    <scope>NUCLEOTIDE SEQUENCE</scope>
    <source>
        <strain evidence="1">Expedition CK06-06</strain>
    </source>
</reference>
<proteinExistence type="predicted"/>
<feature type="non-terminal residue" evidence="1">
    <location>
        <position position="39"/>
    </location>
</feature>
<dbReference type="AlphaFoldDB" id="X0WZC9"/>
<organism evidence="1">
    <name type="scientific">marine sediment metagenome</name>
    <dbReference type="NCBI Taxonomy" id="412755"/>
    <lineage>
        <taxon>unclassified sequences</taxon>
        <taxon>metagenomes</taxon>
        <taxon>ecological metagenomes</taxon>
    </lineage>
</organism>
<dbReference type="PROSITE" id="PS51257">
    <property type="entry name" value="PROKAR_LIPOPROTEIN"/>
    <property type="match status" value="1"/>
</dbReference>